<dbReference type="RefSeq" id="WP_034934366.1">
    <property type="nucleotide sequence ID" value="NZ_JFHN01000023.1"/>
</dbReference>
<sequence>MIIPLHPFNCETEGGTQAKIISIDNSNSICLVGEYIAVDGEVHSDSWDLNGHPASGLPERTIRITDRATEVFFTDVFYKLTPFAKRVYGQQWEEQMQRRQYDHFWQKIQ</sequence>
<name>A0A014MFA9_9GAMM</name>
<dbReference type="AlphaFoldDB" id="A0A014MFA9"/>
<protein>
    <submittedName>
        <fullName evidence="1">Uncharacterized protein</fullName>
    </submittedName>
</protein>
<accession>A0A014MFA9</accession>
<dbReference type="PATRIC" id="fig|69222.5.peg.758"/>
<dbReference type="OrthoDB" id="9905584at2"/>
<comment type="caution">
    <text evidence="1">The sequence shown here is derived from an EMBL/GenBank/DDBJ whole genome shotgun (WGS) entry which is preliminary data.</text>
</comment>
<dbReference type="STRING" id="69222.BG55_03585"/>
<proteinExistence type="predicted"/>
<gene>
    <name evidence="1" type="ORF">BG55_03585</name>
</gene>
<dbReference type="Proteomes" id="UP000019918">
    <property type="component" value="Unassembled WGS sequence"/>
</dbReference>
<reference evidence="1 2" key="1">
    <citation type="submission" date="2014-02" db="EMBL/GenBank/DDBJ databases">
        <title>Draft genome of Erwinia mallotivora strain BT-MARDI, a papaya dieback pathogen.</title>
        <authorList>
            <person name="Redzuan R."/>
            <person name="Abu Bakar N."/>
            <person name="Badrun R."/>
            <person name="Mohd Raih M.F."/>
            <person name="Rozano L."/>
            <person name="Mat Amin N."/>
        </authorList>
    </citation>
    <scope>NUCLEOTIDE SEQUENCE [LARGE SCALE GENOMIC DNA]</scope>
    <source>
        <strain evidence="1 2">BT-MARDI</strain>
    </source>
</reference>
<evidence type="ECO:0000313" key="2">
    <source>
        <dbReference type="Proteomes" id="UP000019918"/>
    </source>
</evidence>
<evidence type="ECO:0000313" key="1">
    <source>
        <dbReference type="EMBL" id="EXU76764.1"/>
    </source>
</evidence>
<keyword evidence="2" id="KW-1185">Reference proteome</keyword>
<dbReference type="EMBL" id="JFHN01000023">
    <property type="protein sequence ID" value="EXU76764.1"/>
    <property type="molecule type" value="Genomic_DNA"/>
</dbReference>
<organism evidence="1 2">
    <name type="scientific">Erwinia mallotivora</name>
    <dbReference type="NCBI Taxonomy" id="69222"/>
    <lineage>
        <taxon>Bacteria</taxon>
        <taxon>Pseudomonadati</taxon>
        <taxon>Pseudomonadota</taxon>
        <taxon>Gammaproteobacteria</taxon>
        <taxon>Enterobacterales</taxon>
        <taxon>Erwiniaceae</taxon>
        <taxon>Erwinia</taxon>
    </lineage>
</organism>